<name>A0A1H8HJX3_9RHOB</name>
<evidence type="ECO:0000256" key="1">
    <source>
        <dbReference type="SAM" id="MobiDB-lite"/>
    </source>
</evidence>
<gene>
    <name evidence="3" type="ORF">SAMN04488003_12128</name>
</gene>
<dbReference type="EMBL" id="FOCI01000021">
    <property type="protein sequence ID" value="SEN56354.1"/>
    <property type="molecule type" value="Genomic_DNA"/>
</dbReference>
<feature type="region of interest" description="Disordered" evidence="1">
    <location>
        <begin position="97"/>
        <end position="121"/>
    </location>
</feature>
<feature type="transmembrane region" description="Helical" evidence="2">
    <location>
        <begin position="26"/>
        <end position="56"/>
    </location>
</feature>
<keyword evidence="2" id="KW-0812">Transmembrane</keyword>
<dbReference type="InterPro" id="IPR018692">
    <property type="entry name" value="DUF2189"/>
</dbReference>
<accession>A0A1H8HJX3</accession>
<reference evidence="3 4" key="1">
    <citation type="submission" date="2016-10" db="EMBL/GenBank/DDBJ databases">
        <authorList>
            <person name="de Groot N.N."/>
        </authorList>
    </citation>
    <scope>NUCLEOTIDE SEQUENCE [LARGE SCALE GENOMIC DNA]</scope>
    <source>
        <strain evidence="3 4">DSM 16213</strain>
    </source>
</reference>
<proteinExistence type="predicted"/>
<keyword evidence="2" id="KW-0472">Membrane</keyword>
<dbReference type="AlphaFoldDB" id="A0A1H8HJX3"/>
<dbReference type="Proteomes" id="UP000199585">
    <property type="component" value="Unassembled WGS sequence"/>
</dbReference>
<evidence type="ECO:0000256" key="2">
    <source>
        <dbReference type="SAM" id="Phobius"/>
    </source>
</evidence>
<keyword evidence="4" id="KW-1185">Reference proteome</keyword>
<dbReference type="RefSeq" id="WP_218139903.1">
    <property type="nucleotide sequence ID" value="NZ_FOCI01000021.1"/>
</dbReference>
<evidence type="ECO:0000313" key="4">
    <source>
        <dbReference type="Proteomes" id="UP000199585"/>
    </source>
</evidence>
<evidence type="ECO:0000313" key="3">
    <source>
        <dbReference type="EMBL" id="SEN56354.1"/>
    </source>
</evidence>
<dbReference type="Pfam" id="PF09955">
    <property type="entry name" value="DUF2189"/>
    <property type="match status" value="1"/>
</dbReference>
<protein>
    <submittedName>
        <fullName evidence="3">Predicted integral membrane protein</fullName>
    </submittedName>
</protein>
<sequence length="121" mass="12773">MLSFGTVPFPGTDQIVPMLFLTPVGWSALLVGSAVGGLFAAFSFAISIFAVPMLLTERTDALSALEISMAMVASNRMVMRAWGAIVVELFAPVAVRRGSGPDPDLPAAGPRDVARLSRHSR</sequence>
<organism evidence="3 4">
    <name type="scientific">Loktanella fryxellensis</name>
    <dbReference type="NCBI Taxonomy" id="245187"/>
    <lineage>
        <taxon>Bacteria</taxon>
        <taxon>Pseudomonadati</taxon>
        <taxon>Pseudomonadota</taxon>
        <taxon>Alphaproteobacteria</taxon>
        <taxon>Rhodobacterales</taxon>
        <taxon>Roseobacteraceae</taxon>
        <taxon>Loktanella</taxon>
    </lineage>
</organism>
<keyword evidence="2" id="KW-1133">Transmembrane helix</keyword>
<dbReference type="STRING" id="245187.SAMN04488003_12128"/>